<dbReference type="HOGENOM" id="CLU_3393838_0_0_4"/>
<dbReference type="Gene3D" id="1.10.287.2170">
    <property type="match status" value="1"/>
</dbReference>
<protein>
    <submittedName>
        <fullName evidence="2">Uncharacterized protein</fullName>
    </submittedName>
</protein>
<comment type="caution">
    <text evidence="2">The sequence shown here is derived from an EMBL/GenBank/DDBJ whole genome shotgun (WGS) entry which is preliminary data.</text>
</comment>
<gene>
    <name evidence="2" type="ORF">HMPREF9440_02348</name>
</gene>
<evidence type="ECO:0000313" key="3">
    <source>
        <dbReference type="Proteomes" id="UP000004956"/>
    </source>
</evidence>
<dbReference type="Proteomes" id="UP000004956">
    <property type="component" value="Unassembled WGS sequence"/>
</dbReference>
<name>H3KHV2_9BURK</name>
<dbReference type="EMBL" id="AFBQ01000356">
    <property type="protein sequence ID" value="EHY30312.1"/>
    <property type="molecule type" value="Genomic_DNA"/>
</dbReference>
<reference evidence="2 3" key="1">
    <citation type="submission" date="2011-11" db="EMBL/GenBank/DDBJ databases">
        <authorList>
            <person name="Weinstock G."/>
            <person name="Sodergren E."/>
            <person name="Clifton S."/>
            <person name="Fulton L."/>
            <person name="Fulton B."/>
            <person name="Courtney L."/>
            <person name="Fronick C."/>
            <person name="Harrison M."/>
            <person name="Strong C."/>
            <person name="Farmer C."/>
            <person name="Delahaunty K."/>
            <person name="Markovic C."/>
            <person name="Hall O."/>
            <person name="Minx P."/>
            <person name="Tomlinson C."/>
            <person name="Mitreva M."/>
            <person name="Hou S."/>
            <person name="Chen J."/>
            <person name="Wollam A."/>
            <person name="Pepin K.H."/>
            <person name="Johnson M."/>
            <person name="Bhonagiri V."/>
            <person name="Zhang X."/>
            <person name="Suruliraj S."/>
            <person name="Warren W."/>
            <person name="Chinwalla A."/>
            <person name="Mardis E.R."/>
            <person name="Wilson R.K."/>
        </authorList>
    </citation>
    <scope>NUCLEOTIDE SEQUENCE [LARGE SCALE GENOMIC DNA]</scope>
    <source>
        <strain evidence="2 3">YIT 11816</strain>
    </source>
</reference>
<keyword evidence="3" id="KW-1185">Reference proteome</keyword>
<organism evidence="2 3">
    <name type="scientific">Sutterella parvirubra YIT 11816</name>
    <dbReference type="NCBI Taxonomy" id="762967"/>
    <lineage>
        <taxon>Bacteria</taxon>
        <taxon>Pseudomonadati</taxon>
        <taxon>Pseudomonadota</taxon>
        <taxon>Betaproteobacteria</taxon>
        <taxon>Burkholderiales</taxon>
        <taxon>Sutterellaceae</taxon>
        <taxon>Sutterella</taxon>
    </lineage>
</organism>
<proteinExistence type="predicted"/>
<feature type="compositionally biased region" description="Polar residues" evidence="1">
    <location>
        <begin position="30"/>
        <end position="41"/>
    </location>
</feature>
<sequence>MMTVFCARLYGKRSHRNKAAGARRSPSRGMPTSSTPIRAVM</sequence>
<evidence type="ECO:0000256" key="1">
    <source>
        <dbReference type="SAM" id="MobiDB-lite"/>
    </source>
</evidence>
<feature type="region of interest" description="Disordered" evidence="1">
    <location>
        <begin position="13"/>
        <end position="41"/>
    </location>
</feature>
<evidence type="ECO:0000313" key="2">
    <source>
        <dbReference type="EMBL" id="EHY30312.1"/>
    </source>
</evidence>
<dbReference type="AlphaFoldDB" id="H3KHV2"/>
<accession>H3KHV2</accession>